<dbReference type="Proteomes" id="UP000245631">
    <property type="component" value="Unassembled WGS sequence"/>
</dbReference>
<evidence type="ECO:0000256" key="1">
    <source>
        <dbReference type="ARBA" id="ARBA00022723"/>
    </source>
</evidence>
<evidence type="ECO:0000313" key="3">
    <source>
        <dbReference type="EMBL" id="PWJ93789.1"/>
    </source>
</evidence>
<protein>
    <submittedName>
        <fullName evidence="3">Catechol 2,3-dioxygenase-like lactoylglutathione lyase family enzyme</fullName>
    </submittedName>
</protein>
<keyword evidence="1" id="KW-0479">Metal-binding</keyword>
<dbReference type="InterPro" id="IPR004360">
    <property type="entry name" value="Glyas_Fos-R_dOase_dom"/>
</dbReference>
<dbReference type="PANTHER" id="PTHR43048">
    <property type="entry name" value="METHYLMALONYL-COA EPIMERASE"/>
    <property type="match status" value="1"/>
</dbReference>
<evidence type="ECO:0000259" key="2">
    <source>
        <dbReference type="PROSITE" id="PS51819"/>
    </source>
</evidence>
<dbReference type="GO" id="GO:0051213">
    <property type="term" value="F:dioxygenase activity"/>
    <property type="evidence" value="ECO:0007669"/>
    <property type="project" value="UniProtKB-KW"/>
</dbReference>
<dbReference type="PANTHER" id="PTHR43048:SF5">
    <property type="entry name" value="BLR5325 PROTEIN"/>
    <property type="match status" value="1"/>
</dbReference>
<name>A0A8E2WIW9_RHILI</name>
<keyword evidence="3" id="KW-0560">Oxidoreductase</keyword>
<dbReference type="GeneID" id="61049815"/>
<keyword evidence="3" id="KW-0456">Lyase</keyword>
<dbReference type="SUPFAM" id="SSF54593">
    <property type="entry name" value="Glyoxalase/Bleomycin resistance protein/Dihydroxybiphenyl dioxygenase"/>
    <property type="match status" value="1"/>
</dbReference>
<dbReference type="Gene3D" id="3.10.180.10">
    <property type="entry name" value="2,3-Dihydroxybiphenyl 1,2-Dioxygenase, domain 1"/>
    <property type="match status" value="1"/>
</dbReference>
<dbReference type="PROSITE" id="PS51819">
    <property type="entry name" value="VOC"/>
    <property type="match status" value="1"/>
</dbReference>
<proteinExistence type="predicted"/>
<dbReference type="GO" id="GO:0046491">
    <property type="term" value="P:L-methylmalonyl-CoA metabolic process"/>
    <property type="evidence" value="ECO:0007669"/>
    <property type="project" value="TreeGrafter"/>
</dbReference>
<dbReference type="InterPro" id="IPR051785">
    <property type="entry name" value="MMCE/EMCE_epimerase"/>
</dbReference>
<reference evidence="3 4" key="1">
    <citation type="submission" date="2018-05" db="EMBL/GenBank/DDBJ databases">
        <title>Genomic Encyclopedia of Type Strains, Phase IV (KMG-IV): sequencing the most valuable type-strain genomes for metagenomic binning, comparative biology and taxonomic classification.</title>
        <authorList>
            <person name="Goeker M."/>
        </authorList>
    </citation>
    <scope>NUCLEOTIDE SEQUENCE [LARGE SCALE GENOMIC DNA]</scope>
    <source>
        <strain evidence="3 4">DSM 2626</strain>
    </source>
</reference>
<evidence type="ECO:0000313" key="4">
    <source>
        <dbReference type="Proteomes" id="UP000245631"/>
    </source>
</evidence>
<organism evidence="3 4">
    <name type="scientific">Rhizobium loti</name>
    <name type="common">Mesorhizobium loti</name>
    <dbReference type="NCBI Taxonomy" id="381"/>
    <lineage>
        <taxon>Bacteria</taxon>
        <taxon>Pseudomonadati</taxon>
        <taxon>Pseudomonadota</taxon>
        <taxon>Alphaproteobacteria</taxon>
        <taxon>Hyphomicrobiales</taxon>
        <taxon>Phyllobacteriaceae</taxon>
        <taxon>Mesorhizobium</taxon>
    </lineage>
</organism>
<dbReference type="RefSeq" id="WP_109658963.1">
    <property type="nucleotide sequence ID" value="NZ_QGGH01000001.1"/>
</dbReference>
<dbReference type="AlphaFoldDB" id="A0A8E2WIW9"/>
<feature type="domain" description="VOC" evidence="2">
    <location>
        <begin position="5"/>
        <end position="151"/>
    </location>
</feature>
<dbReference type="InterPro" id="IPR037523">
    <property type="entry name" value="VOC_core"/>
</dbReference>
<dbReference type="GO" id="GO:0046872">
    <property type="term" value="F:metal ion binding"/>
    <property type="evidence" value="ECO:0007669"/>
    <property type="project" value="UniProtKB-KW"/>
</dbReference>
<dbReference type="EMBL" id="QGGH01000001">
    <property type="protein sequence ID" value="PWJ93789.1"/>
    <property type="molecule type" value="Genomic_DNA"/>
</dbReference>
<accession>A0A8E2WIW9</accession>
<gene>
    <name evidence="3" type="ORF">C8D77_101469</name>
</gene>
<sequence>MTVCSMWHASWTVESMERTLPFYTDLLGLEVIHTQIQDNEYTRKLVGIEGAILKAVLLKVPELDAGLSGHIIELMEYIQPKGVKIDTKPCNIGAAHFAFGTRDVHAMYEKMSAAGVEFVSEPVAITAGINKGGFTCYLHDPDGYTLELMQPPSWRFDQAIALTQKVGQ</sequence>
<keyword evidence="3" id="KW-0223">Dioxygenase</keyword>
<dbReference type="GO" id="GO:0016829">
    <property type="term" value="F:lyase activity"/>
    <property type="evidence" value="ECO:0007669"/>
    <property type="project" value="UniProtKB-KW"/>
</dbReference>
<dbReference type="Pfam" id="PF00903">
    <property type="entry name" value="Glyoxalase"/>
    <property type="match status" value="1"/>
</dbReference>
<comment type="caution">
    <text evidence="3">The sequence shown here is derived from an EMBL/GenBank/DDBJ whole genome shotgun (WGS) entry which is preliminary data.</text>
</comment>
<dbReference type="GO" id="GO:0004493">
    <property type="term" value="F:methylmalonyl-CoA epimerase activity"/>
    <property type="evidence" value="ECO:0007669"/>
    <property type="project" value="TreeGrafter"/>
</dbReference>
<dbReference type="InterPro" id="IPR029068">
    <property type="entry name" value="Glyas_Bleomycin-R_OHBP_Dase"/>
</dbReference>